<proteinExistence type="predicted"/>
<evidence type="ECO:0000313" key="1">
    <source>
        <dbReference type="EMBL" id="RIB01543.1"/>
    </source>
</evidence>
<organism evidence="1 2">
    <name type="scientific">Gigaspora rosea</name>
    <dbReference type="NCBI Taxonomy" id="44941"/>
    <lineage>
        <taxon>Eukaryota</taxon>
        <taxon>Fungi</taxon>
        <taxon>Fungi incertae sedis</taxon>
        <taxon>Mucoromycota</taxon>
        <taxon>Glomeromycotina</taxon>
        <taxon>Glomeromycetes</taxon>
        <taxon>Diversisporales</taxon>
        <taxon>Gigasporaceae</taxon>
        <taxon>Gigaspora</taxon>
    </lineage>
</organism>
<dbReference type="OrthoDB" id="2314514at2759"/>
<sequence length="101" mass="11952">MDHRLETIEASVEQIQESQLYINQDLDYLEKSLEYFEDELAVARVNICELKQDTARQITINIFEQIEEMINIFKIVMQQIYIVYSCSIPNLDPMFSRVSLV</sequence>
<dbReference type="EMBL" id="QKWP01003067">
    <property type="protein sequence ID" value="RIB01543.1"/>
    <property type="molecule type" value="Genomic_DNA"/>
</dbReference>
<dbReference type="Proteomes" id="UP000266673">
    <property type="component" value="Unassembled WGS sequence"/>
</dbReference>
<evidence type="ECO:0000313" key="2">
    <source>
        <dbReference type="Proteomes" id="UP000266673"/>
    </source>
</evidence>
<reference evidence="1 2" key="1">
    <citation type="submission" date="2018-06" db="EMBL/GenBank/DDBJ databases">
        <title>Comparative genomics reveals the genomic features of Rhizophagus irregularis, R. cerebriforme, R. diaphanum and Gigaspora rosea, and their symbiotic lifestyle signature.</title>
        <authorList>
            <person name="Morin E."/>
            <person name="San Clemente H."/>
            <person name="Chen E.C.H."/>
            <person name="De La Providencia I."/>
            <person name="Hainaut M."/>
            <person name="Kuo A."/>
            <person name="Kohler A."/>
            <person name="Murat C."/>
            <person name="Tang N."/>
            <person name="Roy S."/>
            <person name="Loubradou J."/>
            <person name="Henrissat B."/>
            <person name="Grigoriev I.V."/>
            <person name="Corradi N."/>
            <person name="Roux C."/>
            <person name="Martin F.M."/>
        </authorList>
    </citation>
    <scope>NUCLEOTIDE SEQUENCE [LARGE SCALE GENOMIC DNA]</scope>
    <source>
        <strain evidence="1 2">DAOM 194757</strain>
    </source>
</reference>
<protein>
    <submittedName>
        <fullName evidence="1">Uncharacterized protein</fullName>
    </submittedName>
</protein>
<name>A0A397U2B0_9GLOM</name>
<keyword evidence="2" id="KW-1185">Reference proteome</keyword>
<comment type="caution">
    <text evidence="1">The sequence shown here is derived from an EMBL/GenBank/DDBJ whole genome shotgun (WGS) entry which is preliminary data.</text>
</comment>
<dbReference type="AlphaFoldDB" id="A0A397U2B0"/>
<gene>
    <name evidence="1" type="ORF">C2G38_2150411</name>
</gene>
<accession>A0A397U2B0</accession>